<dbReference type="EMBL" id="AZFH01000038">
    <property type="protein sequence ID" value="KRL81306.1"/>
    <property type="molecule type" value="Genomic_DNA"/>
</dbReference>
<comment type="caution">
    <text evidence="2">The sequence shown here is derived from an EMBL/GenBank/DDBJ whole genome shotgun (WGS) entry which is preliminary data.</text>
</comment>
<dbReference type="AlphaFoldDB" id="A0A0R1TRF5"/>
<feature type="transmembrane region" description="Helical" evidence="1">
    <location>
        <begin position="21"/>
        <end position="42"/>
    </location>
</feature>
<keyword evidence="1" id="KW-0812">Transmembrane</keyword>
<keyword evidence="1" id="KW-1133">Transmembrane helix</keyword>
<organism evidence="2 3">
    <name type="scientific">Ligilactobacillus equi DSM 15833 = JCM 10991</name>
    <dbReference type="NCBI Taxonomy" id="1423740"/>
    <lineage>
        <taxon>Bacteria</taxon>
        <taxon>Bacillati</taxon>
        <taxon>Bacillota</taxon>
        <taxon>Bacilli</taxon>
        <taxon>Lactobacillales</taxon>
        <taxon>Lactobacillaceae</taxon>
        <taxon>Ligilactobacillus</taxon>
    </lineage>
</organism>
<reference evidence="2 3" key="1">
    <citation type="journal article" date="2015" name="Genome Announc.">
        <title>Expanding the biotechnology potential of lactobacilli through comparative genomics of 213 strains and associated genera.</title>
        <authorList>
            <person name="Sun Z."/>
            <person name="Harris H.M."/>
            <person name="McCann A."/>
            <person name="Guo C."/>
            <person name="Argimon S."/>
            <person name="Zhang W."/>
            <person name="Yang X."/>
            <person name="Jeffery I.B."/>
            <person name="Cooney J.C."/>
            <person name="Kagawa T.F."/>
            <person name="Liu W."/>
            <person name="Song Y."/>
            <person name="Salvetti E."/>
            <person name="Wrobel A."/>
            <person name="Rasinkangas P."/>
            <person name="Parkhill J."/>
            <person name="Rea M.C."/>
            <person name="O'Sullivan O."/>
            <person name="Ritari J."/>
            <person name="Douillard F.P."/>
            <person name="Paul Ross R."/>
            <person name="Yang R."/>
            <person name="Briner A.E."/>
            <person name="Felis G.E."/>
            <person name="de Vos W.M."/>
            <person name="Barrangou R."/>
            <person name="Klaenhammer T.R."/>
            <person name="Caufield P.W."/>
            <person name="Cui Y."/>
            <person name="Zhang H."/>
            <person name="O'Toole P.W."/>
        </authorList>
    </citation>
    <scope>NUCLEOTIDE SEQUENCE [LARGE SCALE GENOMIC DNA]</scope>
    <source>
        <strain evidence="2 3">DSM 15833</strain>
    </source>
</reference>
<sequence length="101" mass="11117">MLERKSERKENFMEYFKNNKVQVIGLALAIIAAIVSLCLPVVGLYGGIAAVLTFIFAGVSEWYSPSIWAKSLMLGSGLIATFYTVQLLQMIMTLMAYGLMG</sequence>
<evidence type="ECO:0000313" key="2">
    <source>
        <dbReference type="EMBL" id="KRL81306.1"/>
    </source>
</evidence>
<name>A0A0R1TRF5_9LACO</name>
<accession>A0A0R1TRF5</accession>
<keyword evidence="1" id="KW-0472">Membrane</keyword>
<protein>
    <submittedName>
        <fullName evidence="2">Uncharacterized protein</fullName>
    </submittedName>
</protein>
<feature type="transmembrane region" description="Helical" evidence="1">
    <location>
        <begin position="77"/>
        <end position="100"/>
    </location>
</feature>
<evidence type="ECO:0000313" key="3">
    <source>
        <dbReference type="Proteomes" id="UP000051048"/>
    </source>
</evidence>
<dbReference type="PATRIC" id="fig|1423740.3.peg.1934"/>
<dbReference type="Proteomes" id="UP000051048">
    <property type="component" value="Unassembled WGS sequence"/>
</dbReference>
<proteinExistence type="predicted"/>
<gene>
    <name evidence="2" type="ORF">FC36_GL001791</name>
</gene>
<evidence type="ECO:0000256" key="1">
    <source>
        <dbReference type="SAM" id="Phobius"/>
    </source>
</evidence>